<dbReference type="GO" id="GO:0005765">
    <property type="term" value="C:lysosomal membrane"/>
    <property type="evidence" value="ECO:0007669"/>
    <property type="project" value="TreeGrafter"/>
</dbReference>
<dbReference type="Proteomes" id="UP000014500">
    <property type="component" value="Unassembled WGS sequence"/>
</dbReference>
<evidence type="ECO:0000313" key="4">
    <source>
        <dbReference type="EnsemblMetazoa" id="SMAR000786-PA"/>
    </source>
</evidence>
<dbReference type="InterPro" id="IPR048980">
    <property type="entry name" value="AP5B1_barrel"/>
</dbReference>
<organism evidence="4 5">
    <name type="scientific">Strigamia maritima</name>
    <name type="common">European centipede</name>
    <name type="synonym">Geophilus maritimus</name>
    <dbReference type="NCBI Taxonomy" id="126957"/>
    <lineage>
        <taxon>Eukaryota</taxon>
        <taxon>Metazoa</taxon>
        <taxon>Ecdysozoa</taxon>
        <taxon>Arthropoda</taxon>
        <taxon>Myriapoda</taxon>
        <taxon>Chilopoda</taxon>
        <taxon>Pleurostigmophora</taxon>
        <taxon>Geophilomorpha</taxon>
        <taxon>Linotaeniidae</taxon>
        <taxon>Strigamia</taxon>
    </lineage>
</organism>
<feature type="domain" description="AP-5 complex subunit beta-1 beta-barrel" evidence="2">
    <location>
        <begin position="722"/>
        <end position="790"/>
    </location>
</feature>
<keyword evidence="5" id="KW-1185">Reference proteome</keyword>
<sequence>MDASNSPLIFSSEKNYNSWQKVMLDFTEDPDLFMREPNLNHDTCVKQLFQQLLNKDLPEKGKVRLLLTIQDQIDLFIDDRKNAKKLLELLQNYYKQLTTKSKKSTKNYLLESQVLVTWTTVTILTGDNFEIFPELKLSFVALFDELTQLILNINNVDNCIIRSVACDCLVELELALPRLLSTMLETLKDVYVQEVTFVHYKYALLLSIAAKHEYTLIKDPFSVSQKIIADVISSQNSAQTLLRSPSISNIHEKQLLSLLMEHLSFLNNHLGSLVVRNVADIISFTKSTAPSILKSFVLQHKKTFDINLLHLICQLEMTFRDELFTENIEQQLLIHIFHLAHVPLLPSAQRLLYLDWLQHYAQRQAGNESKMKLDYGFALKFCPTIFDGWETSMKKFVITSTLLVQNENPDVDGITLWEFITCSYDVANNAMCRRAAVSIFRFLLIFLKNFGKHFRAEVIKFVTDFFQDHSLFVHNIVNFMNIVAKECLDGDFLESIWQSLVQLIVQAIEALNFDTLPHYFIILNEVAKNSSFECSVQVVNFLHALMETDVCESGSWMLGNQIVRICHSLLHYRDCNSIFTDLGDILHDLFTKYNDVDVRDNARFMYMILMSLSKQRIQNMFNYEICSTYQPHGNTTATLDSEAGSFGLTDRIVALKESPIELIKLDEKIVDKLEEDIERSIEFPKYILKLYRLHIAKDECRKHILISCRLQYRKENSEDFQKLFCIDIQFEHSDFVKHIKSITVPVLDQFQHENIVIEMSPTECKPIALNASATFNTPNCATFVCNLFPISLKFEDFFLPLPIPLQYLSCNHEWRFRAFDELWSSFSKSAEQGSTETDCQESVHLIQMEKNYFLSMLQQKFFYFLINNDTTNENTSQRVGIFLPPSNHMLLKFEIFEEKTITRIVVDHWKILPYLNEFLLSLERVEESVPSDCFILTPSGTEE</sequence>
<evidence type="ECO:0000259" key="2">
    <source>
        <dbReference type="Pfam" id="PF21589"/>
    </source>
</evidence>
<reference evidence="5" key="1">
    <citation type="submission" date="2011-05" db="EMBL/GenBank/DDBJ databases">
        <authorList>
            <person name="Richards S.R."/>
            <person name="Qu J."/>
            <person name="Jiang H."/>
            <person name="Jhangiani S.N."/>
            <person name="Agravi P."/>
            <person name="Goodspeed R."/>
            <person name="Gross S."/>
            <person name="Mandapat C."/>
            <person name="Jackson L."/>
            <person name="Mathew T."/>
            <person name="Pu L."/>
            <person name="Thornton R."/>
            <person name="Saada N."/>
            <person name="Wilczek-Boney K.B."/>
            <person name="Lee S."/>
            <person name="Kovar C."/>
            <person name="Wu Y."/>
            <person name="Scherer S.E."/>
            <person name="Worley K.C."/>
            <person name="Muzny D.M."/>
            <person name="Gibbs R."/>
        </authorList>
    </citation>
    <scope>NUCLEOTIDE SEQUENCE</scope>
    <source>
        <strain evidence="5">Brora</strain>
    </source>
</reference>
<feature type="domain" description="AP5B1 middle" evidence="1">
    <location>
        <begin position="253"/>
        <end position="617"/>
    </location>
</feature>
<dbReference type="InterPro" id="IPR038741">
    <property type="entry name" value="AP5B1"/>
</dbReference>
<proteinExistence type="predicted"/>
<dbReference type="AlphaFoldDB" id="T1IIT3"/>
<dbReference type="GO" id="GO:0030119">
    <property type="term" value="C:AP-type membrane coat adaptor complex"/>
    <property type="evidence" value="ECO:0007669"/>
    <property type="project" value="TreeGrafter"/>
</dbReference>
<dbReference type="InterPro" id="IPR048979">
    <property type="entry name" value="AP5B1_middle"/>
</dbReference>
<dbReference type="Pfam" id="PF21590">
    <property type="entry name" value="AP5B1_C"/>
    <property type="match status" value="1"/>
</dbReference>
<feature type="domain" description="AP5B1 C-terminal" evidence="3">
    <location>
        <begin position="818"/>
        <end position="922"/>
    </location>
</feature>
<dbReference type="PANTHER" id="PTHR34033:SF1">
    <property type="entry name" value="AP-5 COMPLEX SUBUNIT BETA-1"/>
    <property type="match status" value="1"/>
</dbReference>
<dbReference type="Pfam" id="PF21589">
    <property type="entry name" value="AP5B1_barrel"/>
    <property type="match status" value="1"/>
</dbReference>
<evidence type="ECO:0000313" key="5">
    <source>
        <dbReference type="Proteomes" id="UP000014500"/>
    </source>
</evidence>
<reference evidence="4" key="2">
    <citation type="submission" date="2015-02" db="UniProtKB">
        <authorList>
            <consortium name="EnsemblMetazoa"/>
        </authorList>
    </citation>
    <scope>IDENTIFICATION</scope>
</reference>
<dbReference type="OMA" id="RINNHEM"/>
<accession>T1IIT3</accession>
<dbReference type="eggNOG" id="ENOG502QVTX">
    <property type="taxonomic scope" value="Eukaryota"/>
</dbReference>
<protein>
    <submittedName>
        <fullName evidence="4">Uncharacterized protein</fullName>
    </submittedName>
</protein>
<dbReference type="EnsemblMetazoa" id="SMAR000786-RA">
    <property type="protein sequence ID" value="SMAR000786-PA"/>
    <property type="gene ID" value="SMAR000786"/>
</dbReference>
<dbReference type="GO" id="GO:0016197">
    <property type="term" value="P:endosomal transport"/>
    <property type="evidence" value="ECO:0007669"/>
    <property type="project" value="InterPro"/>
</dbReference>
<dbReference type="EMBL" id="JH430212">
    <property type="status" value="NOT_ANNOTATED_CDS"/>
    <property type="molecule type" value="Genomic_DNA"/>
</dbReference>
<dbReference type="HOGENOM" id="CLU_014176_0_0_1"/>
<dbReference type="PhylomeDB" id="T1IIT3"/>
<dbReference type="InterPro" id="IPR048981">
    <property type="entry name" value="AP5B1_C"/>
</dbReference>
<evidence type="ECO:0000259" key="1">
    <source>
        <dbReference type="Pfam" id="PF21588"/>
    </source>
</evidence>
<name>T1IIT3_STRMM</name>
<dbReference type="Pfam" id="PF21588">
    <property type="entry name" value="AP5B1_middle"/>
    <property type="match status" value="1"/>
</dbReference>
<evidence type="ECO:0000259" key="3">
    <source>
        <dbReference type="Pfam" id="PF21590"/>
    </source>
</evidence>
<dbReference type="PANTHER" id="PTHR34033">
    <property type="entry name" value="AP-5 COMPLEX SUBUNIT BETA-1"/>
    <property type="match status" value="1"/>
</dbReference>